<evidence type="ECO:0000313" key="3">
    <source>
        <dbReference type="EMBL" id="HIS83001.1"/>
    </source>
</evidence>
<dbReference type="PANTHER" id="PTHR46558">
    <property type="entry name" value="TRACRIPTIONAL REGULATORY PROTEIN-RELATED-RELATED"/>
    <property type="match status" value="1"/>
</dbReference>
<evidence type="ECO:0000259" key="2">
    <source>
        <dbReference type="PROSITE" id="PS50943"/>
    </source>
</evidence>
<organism evidence="3 4">
    <name type="scientific">Candidatus Scatenecus faecavium</name>
    <dbReference type="NCBI Taxonomy" id="2840915"/>
    <lineage>
        <taxon>Bacteria</taxon>
        <taxon>Candidatus Scatenecus</taxon>
    </lineage>
</organism>
<dbReference type="CDD" id="cd00093">
    <property type="entry name" value="HTH_XRE"/>
    <property type="match status" value="1"/>
</dbReference>
<dbReference type="InterPro" id="IPR001387">
    <property type="entry name" value="Cro/C1-type_HTH"/>
</dbReference>
<protein>
    <submittedName>
        <fullName evidence="3">Helix-turn-helix transcriptional regulator</fullName>
    </submittedName>
</protein>
<dbReference type="GO" id="GO:0003677">
    <property type="term" value="F:DNA binding"/>
    <property type="evidence" value="ECO:0007669"/>
    <property type="project" value="UniProtKB-KW"/>
</dbReference>
<dbReference type="Proteomes" id="UP000824139">
    <property type="component" value="Unassembled WGS sequence"/>
</dbReference>
<comment type="caution">
    <text evidence="3">The sequence shown here is derived from an EMBL/GenBank/DDBJ whole genome shotgun (WGS) entry which is preliminary data.</text>
</comment>
<reference evidence="3" key="1">
    <citation type="submission" date="2020-10" db="EMBL/GenBank/DDBJ databases">
        <authorList>
            <person name="Gilroy R."/>
        </authorList>
    </citation>
    <scope>NUCLEOTIDE SEQUENCE</scope>
    <source>
        <strain evidence="3">CHK152-2994</strain>
    </source>
</reference>
<dbReference type="AlphaFoldDB" id="A0A9D1K3Y7"/>
<dbReference type="Pfam" id="PF13560">
    <property type="entry name" value="HTH_31"/>
    <property type="match status" value="1"/>
</dbReference>
<evidence type="ECO:0000313" key="4">
    <source>
        <dbReference type="Proteomes" id="UP000824139"/>
    </source>
</evidence>
<proteinExistence type="predicted"/>
<accession>A0A9D1K3Y7</accession>
<name>A0A9D1K3Y7_9BACT</name>
<dbReference type="SMART" id="SM00530">
    <property type="entry name" value="HTH_XRE"/>
    <property type="match status" value="1"/>
</dbReference>
<feature type="domain" description="HTH cro/C1-type" evidence="2">
    <location>
        <begin position="11"/>
        <end position="65"/>
    </location>
</feature>
<gene>
    <name evidence="3" type="ORF">IAD41_05275</name>
</gene>
<dbReference type="PANTHER" id="PTHR46558:SF4">
    <property type="entry name" value="DNA-BIDING PHAGE PROTEIN"/>
    <property type="match status" value="1"/>
</dbReference>
<sequence length="105" mass="11810">MKLKKLLGKRIQELRTKNGLKQSELAEKVGIATKHQSCIETGKNYPSAELVENYAKVFGVDVAEMLDITHIKTTDELLSDIYSMLKTASKEEILMAHKILKGLLH</sequence>
<reference evidence="3" key="2">
    <citation type="journal article" date="2021" name="PeerJ">
        <title>Extensive microbial diversity within the chicken gut microbiome revealed by metagenomics and culture.</title>
        <authorList>
            <person name="Gilroy R."/>
            <person name="Ravi A."/>
            <person name="Getino M."/>
            <person name="Pursley I."/>
            <person name="Horton D.L."/>
            <person name="Alikhan N.F."/>
            <person name="Baker D."/>
            <person name="Gharbi K."/>
            <person name="Hall N."/>
            <person name="Watson M."/>
            <person name="Adriaenssens E.M."/>
            <person name="Foster-Nyarko E."/>
            <person name="Jarju S."/>
            <person name="Secka A."/>
            <person name="Antonio M."/>
            <person name="Oren A."/>
            <person name="Chaudhuri R.R."/>
            <person name="La Ragione R."/>
            <person name="Hildebrand F."/>
            <person name="Pallen M.J."/>
        </authorList>
    </citation>
    <scope>NUCLEOTIDE SEQUENCE</scope>
    <source>
        <strain evidence="3">CHK152-2994</strain>
    </source>
</reference>
<dbReference type="PROSITE" id="PS50943">
    <property type="entry name" value="HTH_CROC1"/>
    <property type="match status" value="1"/>
</dbReference>
<dbReference type="Gene3D" id="1.10.260.40">
    <property type="entry name" value="lambda repressor-like DNA-binding domains"/>
    <property type="match status" value="1"/>
</dbReference>
<dbReference type="EMBL" id="DVJO01000113">
    <property type="protein sequence ID" value="HIS83001.1"/>
    <property type="molecule type" value="Genomic_DNA"/>
</dbReference>
<evidence type="ECO:0000256" key="1">
    <source>
        <dbReference type="ARBA" id="ARBA00023125"/>
    </source>
</evidence>
<keyword evidence="1" id="KW-0238">DNA-binding</keyword>
<dbReference type="InterPro" id="IPR010982">
    <property type="entry name" value="Lambda_DNA-bd_dom_sf"/>
</dbReference>
<dbReference type="SUPFAM" id="SSF47413">
    <property type="entry name" value="lambda repressor-like DNA-binding domains"/>
    <property type="match status" value="1"/>
</dbReference>